<dbReference type="AlphaFoldDB" id="A0AA88WLK3"/>
<protein>
    <submittedName>
        <fullName evidence="1">Uncharacterized protein</fullName>
    </submittedName>
</protein>
<organism evidence="1 2">
    <name type="scientific">Escallonia herrerae</name>
    <dbReference type="NCBI Taxonomy" id="1293975"/>
    <lineage>
        <taxon>Eukaryota</taxon>
        <taxon>Viridiplantae</taxon>
        <taxon>Streptophyta</taxon>
        <taxon>Embryophyta</taxon>
        <taxon>Tracheophyta</taxon>
        <taxon>Spermatophyta</taxon>
        <taxon>Magnoliopsida</taxon>
        <taxon>eudicotyledons</taxon>
        <taxon>Gunneridae</taxon>
        <taxon>Pentapetalae</taxon>
        <taxon>asterids</taxon>
        <taxon>campanulids</taxon>
        <taxon>Escalloniales</taxon>
        <taxon>Escalloniaceae</taxon>
        <taxon>Escallonia</taxon>
    </lineage>
</organism>
<keyword evidence="2" id="KW-1185">Reference proteome</keyword>
<comment type="caution">
    <text evidence="1">The sequence shown here is derived from an EMBL/GenBank/DDBJ whole genome shotgun (WGS) entry which is preliminary data.</text>
</comment>
<dbReference type="Proteomes" id="UP001188597">
    <property type="component" value="Unassembled WGS sequence"/>
</dbReference>
<sequence>MVKVGIANATATSTYLSSQVLSKAANDTSVKKLFKECVEREARQPALKRVTALPYLGIKAAGDGDGDAGSHQGRRRSIHPLPDFFYPRAVVTISLPNVSRSTKKEATTFSEP</sequence>
<evidence type="ECO:0000313" key="1">
    <source>
        <dbReference type="EMBL" id="KAK3029772.1"/>
    </source>
</evidence>
<dbReference type="EMBL" id="JAVXUP010000365">
    <property type="protein sequence ID" value="KAK3029772.1"/>
    <property type="molecule type" value="Genomic_DNA"/>
</dbReference>
<evidence type="ECO:0000313" key="2">
    <source>
        <dbReference type="Proteomes" id="UP001188597"/>
    </source>
</evidence>
<gene>
    <name evidence="1" type="ORF">RJ639_038894</name>
</gene>
<name>A0AA88WLK3_9ASTE</name>
<accession>A0AA88WLK3</accession>
<proteinExistence type="predicted"/>
<reference evidence="1" key="1">
    <citation type="submission" date="2022-12" db="EMBL/GenBank/DDBJ databases">
        <title>Draft genome assemblies for two species of Escallonia (Escalloniales).</title>
        <authorList>
            <person name="Chanderbali A."/>
            <person name="Dervinis C."/>
            <person name="Anghel I."/>
            <person name="Soltis D."/>
            <person name="Soltis P."/>
            <person name="Zapata F."/>
        </authorList>
    </citation>
    <scope>NUCLEOTIDE SEQUENCE</scope>
    <source>
        <strain evidence="1">UCBG64.0493</strain>
        <tissue evidence="1">Leaf</tissue>
    </source>
</reference>